<sequence length="391" mass="43359">MDRFLDSNIAQLQSENIRDVVLAVETLFEHAHTSNHFSALRKDQFRVRGGIPLLCNLLKSTSWYVRIYSCSALGELAFGNEENAQAIVETEGALQNLVELLSYGHNRMKEDAALVLNNCAAFCERVCPKIVSCEGLLDALKNSLVSGPRRVRSVAVGAINCISRCEAARQSLIDGGFVDVLYDLQEACDDVNTMQNARAVLAILNLVGSVDEERLPEGSFNAILDCIVKMFKSSLEGRVWSGIHFAPYSILCPLRSLVASKRAAGLLIDKGILFLLAEYLSTWQKDQSPYFHQDRSIVYALQAVVELSRNMESQIHVKGSRVVQALMLVCETGRGEPEGCRREAEQAIDHFSSFHLALWMSQHPRLGGNSHLSLLDDYLLGMISRRALGVE</sequence>
<dbReference type="OrthoDB" id="3245100at2759"/>
<dbReference type="Proteomes" id="UP000011087">
    <property type="component" value="Unassembled WGS sequence"/>
</dbReference>
<dbReference type="PANTHER" id="PTHR23315">
    <property type="entry name" value="U BOX DOMAIN-CONTAINING"/>
    <property type="match status" value="1"/>
</dbReference>
<dbReference type="KEGG" id="gtt:GUITHDRAFT_165764"/>
<evidence type="ECO:0000313" key="1">
    <source>
        <dbReference type="EMBL" id="EKX36439.1"/>
    </source>
</evidence>
<dbReference type="AlphaFoldDB" id="L1IKI9"/>
<dbReference type="SMART" id="SM00185">
    <property type="entry name" value="ARM"/>
    <property type="match status" value="2"/>
</dbReference>
<reference evidence="1 3" key="1">
    <citation type="journal article" date="2012" name="Nature">
        <title>Algal genomes reveal evolutionary mosaicism and the fate of nucleomorphs.</title>
        <authorList>
            <consortium name="DOE Joint Genome Institute"/>
            <person name="Curtis B.A."/>
            <person name="Tanifuji G."/>
            <person name="Burki F."/>
            <person name="Gruber A."/>
            <person name="Irimia M."/>
            <person name="Maruyama S."/>
            <person name="Arias M.C."/>
            <person name="Ball S.G."/>
            <person name="Gile G.H."/>
            <person name="Hirakawa Y."/>
            <person name="Hopkins J.F."/>
            <person name="Kuo A."/>
            <person name="Rensing S.A."/>
            <person name="Schmutz J."/>
            <person name="Symeonidi A."/>
            <person name="Elias M."/>
            <person name="Eveleigh R.J."/>
            <person name="Herman E.K."/>
            <person name="Klute M.J."/>
            <person name="Nakayama T."/>
            <person name="Obornik M."/>
            <person name="Reyes-Prieto A."/>
            <person name="Armbrust E.V."/>
            <person name="Aves S.J."/>
            <person name="Beiko R.G."/>
            <person name="Coutinho P."/>
            <person name="Dacks J.B."/>
            <person name="Durnford D.G."/>
            <person name="Fast N.M."/>
            <person name="Green B.R."/>
            <person name="Grisdale C.J."/>
            <person name="Hempel F."/>
            <person name="Henrissat B."/>
            <person name="Hoppner M.P."/>
            <person name="Ishida K."/>
            <person name="Kim E."/>
            <person name="Koreny L."/>
            <person name="Kroth P.G."/>
            <person name="Liu Y."/>
            <person name="Malik S.B."/>
            <person name="Maier U.G."/>
            <person name="McRose D."/>
            <person name="Mock T."/>
            <person name="Neilson J.A."/>
            <person name="Onodera N.T."/>
            <person name="Poole A.M."/>
            <person name="Pritham E.J."/>
            <person name="Richards T.A."/>
            <person name="Rocap G."/>
            <person name="Roy S.W."/>
            <person name="Sarai C."/>
            <person name="Schaack S."/>
            <person name="Shirato S."/>
            <person name="Slamovits C.H."/>
            <person name="Spencer D.F."/>
            <person name="Suzuki S."/>
            <person name="Worden A.Z."/>
            <person name="Zauner S."/>
            <person name="Barry K."/>
            <person name="Bell C."/>
            <person name="Bharti A.K."/>
            <person name="Crow J.A."/>
            <person name="Grimwood J."/>
            <person name="Kramer R."/>
            <person name="Lindquist E."/>
            <person name="Lucas S."/>
            <person name="Salamov A."/>
            <person name="McFadden G.I."/>
            <person name="Lane C.E."/>
            <person name="Keeling P.J."/>
            <person name="Gray M.W."/>
            <person name="Grigoriev I.V."/>
            <person name="Archibald J.M."/>
        </authorList>
    </citation>
    <scope>NUCLEOTIDE SEQUENCE</scope>
    <source>
        <strain evidence="1 3">CCMP2712</strain>
    </source>
</reference>
<reference evidence="2" key="3">
    <citation type="submission" date="2015-06" db="UniProtKB">
        <authorList>
            <consortium name="EnsemblProtists"/>
        </authorList>
    </citation>
    <scope>IDENTIFICATION</scope>
</reference>
<dbReference type="RefSeq" id="XP_005823419.1">
    <property type="nucleotide sequence ID" value="XM_005823362.1"/>
</dbReference>
<dbReference type="InterPro" id="IPR016024">
    <property type="entry name" value="ARM-type_fold"/>
</dbReference>
<dbReference type="Gene3D" id="1.25.10.10">
    <property type="entry name" value="Leucine-rich Repeat Variant"/>
    <property type="match status" value="1"/>
</dbReference>
<reference evidence="3" key="2">
    <citation type="submission" date="2012-11" db="EMBL/GenBank/DDBJ databases">
        <authorList>
            <person name="Kuo A."/>
            <person name="Curtis B.A."/>
            <person name="Tanifuji G."/>
            <person name="Burki F."/>
            <person name="Gruber A."/>
            <person name="Irimia M."/>
            <person name="Maruyama S."/>
            <person name="Arias M.C."/>
            <person name="Ball S.G."/>
            <person name="Gile G.H."/>
            <person name="Hirakawa Y."/>
            <person name="Hopkins J.F."/>
            <person name="Rensing S.A."/>
            <person name="Schmutz J."/>
            <person name="Symeonidi A."/>
            <person name="Elias M."/>
            <person name="Eveleigh R.J."/>
            <person name="Herman E.K."/>
            <person name="Klute M.J."/>
            <person name="Nakayama T."/>
            <person name="Obornik M."/>
            <person name="Reyes-Prieto A."/>
            <person name="Armbrust E.V."/>
            <person name="Aves S.J."/>
            <person name="Beiko R.G."/>
            <person name="Coutinho P."/>
            <person name="Dacks J.B."/>
            <person name="Durnford D.G."/>
            <person name="Fast N.M."/>
            <person name="Green B.R."/>
            <person name="Grisdale C."/>
            <person name="Hempe F."/>
            <person name="Henrissat B."/>
            <person name="Hoppner M.P."/>
            <person name="Ishida K.-I."/>
            <person name="Kim E."/>
            <person name="Koreny L."/>
            <person name="Kroth P.G."/>
            <person name="Liu Y."/>
            <person name="Malik S.-B."/>
            <person name="Maier U.G."/>
            <person name="McRose D."/>
            <person name="Mock T."/>
            <person name="Neilson J.A."/>
            <person name="Onodera N.T."/>
            <person name="Poole A.M."/>
            <person name="Pritham E.J."/>
            <person name="Richards T.A."/>
            <person name="Rocap G."/>
            <person name="Roy S.W."/>
            <person name="Sarai C."/>
            <person name="Schaack S."/>
            <person name="Shirato S."/>
            <person name="Slamovits C.H."/>
            <person name="Spencer D.F."/>
            <person name="Suzuki S."/>
            <person name="Worden A.Z."/>
            <person name="Zauner S."/>
            <person name="Barry K."/>
            <person name="Bell C."/>
            <person name="Bharti A.K."/>
            <person name="Crow J.A."/>
            <person name="Grimwood J."/>
            <person name="Kramer R."/>
            <person name="Lindquist E."/>
            <person name="Lucas S."/>
            <person name="Salamov A."/>
            <person name="McFadden G.I."/>
            <person name="Lane C.E."/>
            <person name="Keeling P.J."/>
            <person name="Gray M.W."/>
            <person name="Grigoriev I.V."/>
            <person name="Archibald J.M."/>
        </authorList>
    </citation>
    <scope>NUCLEOTIDE SEQUENCE</scope>
    <source>
        <strain evidence="3">CCMP2712</strain>
    </source>
</reference>
<dbReference type="PaxDb" id="55529-EKX36439"/>
<dbReference type="EMBL" id="JH993074">
    <property type="protein sequence ID" value="EKX36439.1"/>
    <property type="molecule type" value="Genomic_DNA"/>
</dbReference>
<organism evidence="1">
    <name type="scientific">Guillardia theta (strain CCMP2712)</name>
    <name type="common">Cryptophyte</name>
    <dbReference type="NCBI Taxonomy" id="905079"/>
    <lineage>
        <taxon>Eukaryota</taxon>
        <taxon>Cryptophyceae</taxon>
        <taxon>Pyrenomonadales</taxon>
        <taxon>Geminigeraceae</taxon>
        <taxon>Guillardia</taxon>
    </lineage>
</organism>
<proteinExistence type="predicted"/>
<dbReference type="EnsemblProtists" id="EKX36439">
    <property type="protein sequence ID" value="EKX36439"/>
    <property type="gene ID" value="GUITHDRAFT_165764"/>
</dbReference>
<protein>
    <recommendedName>
        <fullName evidence="4">Armadillo repeat-containing domain-containing protein</fullName>
    </recommendedName>
</protein>
<dbReference type="HOGENOM" id="CLU_662979_0_0_1"/>
<evidence type="ECO:0000313" key="2">
    <source>
        <dbReference type="EnsemblProtists" id="EKX36439"/>
    </source>
</evidence>
<dbReference type="InterPro" id="IPR000225">
    <property type="entry name" value="Armadillo"/>
</dbReference>
<dbReference type="PANTHER" id="PTHR23315:SF7">
    <property type="entry name" value="U-BOX DOMAIN-CONTAINING PROTEIN 4"/>
    <property type="match status" value="1"/>
</dbReference>
<name>L1IKI9_GUITC</name>
<gene>
    <name evidence="1" type="ORF">GUITHDRAFT_165764</name>
</gene>
<dbReference type="GeneID" id="17293153"/>
<evidence type="ECO:0008006" key="4">
    <source>
        <dbReference type="Google" id="ProtNLM"/>
    </source>
</evidence>
<dbReference type="STRING" id="905079.L1IKI9"/>
<evidence type="ECO:0000313" key="3">
    <source>
        <dbReference type="Proteomes" id="UP000011087"/>
    </source>
</evidence>
<dbReference type="SUPFAM" id="SSF48371">
    <property type="entry name" value="ARM repeat"/>
    <property type="match status" value="1"/>
</dbReference>
<keyword evidence="3" id="KW-1185">Reference proteome</keyword>
<accession>L1IKI9</accession>
<dbReference type="InterPro" id="IPR011989">
    <property type="entry name" value="ARM-like"/>
</dbReference>